<dbReference type="EMBL" id="MN740373">
    <property type="protein sequence ID" value="QHU03277.1"/>
    <property type="molecule type" value="Genomic_DNA"/>
</dbReference>
<dbReference type="AlphaFoldDB" id="A0A6C0JFN6"/>
<proteinExistence type="predicted"/>
<accession>A0A6C0JFN6</accession>
<evidence type="ECO:0008006" key="2">
    <source>
        <dbReference type="Google" id="ProtNLM"/>
    </source>
</evidence>
<protein>
    <recommendedName>
        <fullName evidence="2">ParB/Sulfiredoxin domain-containing protein</fullName>
    </recommendedName>
</protein>
<name>A0A6C0JFN6_9ZZZZ</name>
<evidence type="ECO:0000313" key="1">
    <source>
        <dbReference type="EMBL" id="QHU03277.1"/>
    </source>
</evidence>
<organism evidence="1">
    <name type="scientific">viral metagenome</name>
    <dbReference type="NCBI Taxonomy" id="1070528"/>
    <lineage>
        <taxon>unclassified sequences</taxon>
        <taxon>metagenomes</taxon>
        <taxon>organismal metagenomes</taxon>
    </lineage>
</organism>
<reference evidence="1" key="1">
    <citation type="journal article" date="2020" name="Nature">
        <title>Giant virus diversity and host interactions through global metagenomics.</title>
        <authorList>
            <person name="Schulz F."/>
            <person name="Roux S."/>
            <person name="Paez-Espino D."/>
            <person name="Jungbluth S."/>
            <person name="Walsh D.A."/>
            <person name="Denef V.J."/>
            <person name="McMahon K.D."/>
            <person name="Konstantinidis K.T."/>
            <person name="Eloe-Fadrosh E.A."/>
            <person name="Kyrpides N.C."/>
            <person name="Woyke T."/>
        </authorList>
    </citation>
    <scope>NUCLEOTIDE SEQUENCE</scope>
    <source>
        <strain evidence="1">GVMAG-M-3300026093-6</strain>
    </source>
</reference>
<sequence>MTNLLIDINKILFDKAMVKWTKHNCDDKAKKAKLRLVPPSENDTVGNLNESKLKQIEKIYFEGNSNNIDPITLKEYILPSGNKSGYYLVIDGRHRVVKALYHEKEKIAAKLIN</sequence>